<evidence type="ECO:0000313" key="1">
    <source>
        <dbReference type="EMBL" id="ABS78023.1"/>
    </source>
</evidence>
<dbReference type="HOGENOM" id="CLU_1413080_0_0_6"/>
<name>A9KCI4_COXBN</name>
<dbReference type="RefSeq" id="WP_011996919.1">
    <property type="nucleotide sequence ID" value="NC_009727.1"/>
</dbReference>
<proteinExistence type="predicted"/>
<accession>A9KCI4</accession>
<gene>
    <name evidence="1" type="ordered locus">CBUD_1110</name>
</gene>
<evidence type="ECO:0000313" key="2">
    <source>
        <dbReference type="Proteomes" id="UP000008555"/>
    </source>
</evidence>
<organism evidence="1 2">
    <name type="scientific">Coxiella burnetii (strain Dugway 5J108-111)</name>
    <dbReference type="NCBI Taxonomy" id="434922"/>
    <lineage>
        <taxon>Bacteria</taxon>
        <taxon>Pseudomonadati</taxon>
        <taxon>Pseudomonadota</taxon>
        <taxon>Gammaproteobacteria</taxon>
        <taxon>Legionellales</taxon>
        <taxon>Coxiellaceae</taxon>
        <taxon>Coxiella</taxon>
    </lineage>
</organism>
<dbReference type="KEGG" id="cbd:CBUD_1110"/>
<dbReference type="EMBL" id="CP000733">
    <property type="protein sequence ID" value="ABS78023.1"/>
    <property type="molecule type" value="Genomic_DNA"/>
</dbReference>
<protein>
    <submittedName>
        <fullName evidence="1">Uncharacterized protein</fullName>
    </submittedName>
</protein>
<dbReference type="Proteomes" id="UP000008555">
    <property type="component" value="Chromosome"/>
</dbReference>
<reference evidence="1 2" key="1">
    <citation type="journal article" date="2009" name="Infect. Immun.">
        <title>Comparative genomics reveal extensive transposon-mediated genomic plasticity and diversity among potential effector proteins within the genus Coxiella.</title>
        <authorList>
            <person name="Beare P.A."/>
            <person name="Unsworth N."/>
            <person name="Andoh M."/>
            <person name="Voth D.E."/>
            <person name="Omsland A."/>
            <person name="Gilk S.D."/>
            <person name="Williams K.P."/>
            <person name="Sobral B.W."/>
            <person name="Kupko J.J.III."/>
            <person name="Porcella S.F."/>
            <person name="Samuel J.E."/>
            <person name="Heinzen R.A."/>
        </authorList>
    </citation>
    <scope>NUCLEOTIDE SEQUENCE [LARGE SCALE GENOMIC DNA]</scope>
    <source>
        <strain evidence="1 2">Dugway 5J108-111</strain>
    </source>
</reference>
<dbReference type="AlphaFoldDB" id="A9KCI4"/>
<sequence length="192" mass="21419">MRRRKNYCASAMDVIKNLFYFILLIPASLEAGFREQKGIRITNSNKGGVKAISFPCKAQLFLGENASFHMPPFEEGALLCPVEGNRIVNLCTGMTLTHYDPEDITRSSPEQKELHAYSITIPAGPVENYEPCGTRLNLNEAINFIVQASNPRDATQLFITGQGEVIHLSTGRTLLKLDESQFTVGLERRNEL</sequence>